<gene>
    <name evidence="2" type="ORF">GE061_007693</name>
</gene>
<sequence length="205" mass="20513">MSIEPGGGEGAKEQLSGAGGNGGACRTENPLDALLDELQSLGGSGGNAPGGTPGGPSGGGGTLRRLHSYPCESSSTAAGGRLPPAPPPRTSSKSPGGSDDKSGSTTPSAAPPDPAARQAALEAKHQELLRKQRALQEQYTRLQSLSRPAPPPDLLQLKKTGSESNLLGKMGLALAPTGSLSQLSTAASNAPAQPTSTKIYETDIL</sequence>
<protein>
    <submittedName>
        <fullName evidence="2">Uncharacterized protein</fullName>
    </submittedName>
</protein>
<keyword evidence="3" id="KW-1185">Reference proteome</keyword>
<comment type="caution">
    <text evidence="2">The sequence shown here is derived from an EMBL/GenBank/DDBJ whole genome shotgun (WGS) entry which is preliminary data.</text>
</comment>
<feature type="compositionally biased region" description="Low complexity" evidence="1">
    <location>
        <begin position="90"/>
        <end position="108"/>
    </location>
</feature>
<organism evidence="2 3">
    <name type="scientific">Apolygus lucorum</name>
    <name type="common">Small green plant bug</name>
    <name type="synonym">Lygocoris lucorum</name>
    <dbReference type="NCBI Taxonomy" id="248454"/>
    <lineage>
        <taxon>Eukaryota</taxon>
        <taxon>Metazoa</taxon>
        <taxon>Ecdysozoa</taxon>
        <taxon>Arthropoda</taxon>
        <taxon>Hexapoda</taxon>
        <taxon>Insecta</taxon>
        <taxon>Pterygota</taxon>
        <taxon>Neoptera</taxon>
        <taxon>Paraneoptera</taxon>
        <taxon>Hemiptera</taxon>
        <taxon>Heteroptera</taxon>
        <taxon>Panheteroptera</taxon>
        <taxon>Cimicomorpha</taxon>
        <taxon>Miridae</taxon>
        <taxon>Mirini</taxon>
        <taxon>Apolygus</taxon>
    </lineage>
</organism>
<proteinExistence type="predicted"/>
<evidence type="ECO:0000313" key="3">
    <source>
        <dbReference type="Proteomes" id="UP000466442"/>
    </source>
</evidence>
<feature type="compositionally biased region" description="Gly residues" evidence="1">
    <location>
        <begin position="42"/>
        <end position="62"/>
    </location>
</feature>
<dbReference type="OrthoDB" id="6022652at2759"/>
<feature type="region of interest" description="Disordered" evidence="1">
    <location>
        <begin position="1"/>
        <end position="120"/>
    </location>
</feature>
<dbReference type="EMBL" id="WIXP02000016">
    <property type="protein sequence ID" value="KAF6197950.1"/>
    <property type="molecule type" value="Genomic_DNA"/>
</dbReference>
<accession>A0A8S9WL96</accession>
<dbReference type="Proteomes" id="UP000466442">
    <property type="component" value="Linkage Group LG16"/>
</dbReference>
<feature type="region of interest" description="Disordered" evidence="1">
    <location>
        <begin position="185"/>
        <end position="205"/>
    </location>
</feature>
<dbReference type="AlphaFoldDB" id="A0A8S9WL96"/>
<feature type="compositionally biased region" description="Polar residues" evidence="1">
    <location>
        <begin position="185"/>
        <end position="199"/>
    </location>
</feature>
<evidence type="ECO:0000256" key="1">
    <source>
        <dbReference type="SAM" id="MobiDB-lite"/>
    </source>
</evidence>
<name>A0A8S9WL96_APOLU</name>
<feature type="region of interest" description="Disordered" evidence="1">
    <location>
        <begin position="139"/>
        <end position="162"/>
    </location>
</feature>
<reference evidence="2" key="1">
    <citation type="journal article" date="2021" name="Mol. Ecol. Resour.">
        <title>Apolygus lucorum genome provides insights into omnivorousness and mesophyll feeding.</title>
        <authorList>
            <person name="Liu Y."/>
            <person name="Liu H."/>
            <person name="Wang H."/>
            <person name="Huang T."/>
            <person name="Liu B."/>
            <person name="Yang B."/>
            <person name="Yin L."/>
            <person name="Li B."/>
            <person name="Zhang Y."/>
            <person name="Zhang S."/>
            <person name="Jiang F."/>
            <person name="Zhang X."/>
            <person name="Ren Y."/>
            <person name="Wang B."/>
            <person name="Wang S."/>
            <person name="Lu Y."/>
            <person name="Wu K."/>
            <person name="Fan W."/>
            <person name="Wang G."/>
        </authorList>
    </citation>
    <scope>NUCLEOTIDE SEQUENCE</scope>
    <source>
        <strain evidence="2">12Hb</strain>
    </source>
</reference>
<evidence type="ECO:0000313" key="2">
    <source>
        <dbReference type="EMBL" id="KAF6197950.1"/>
    </source>
</evidence>